<dbReference type="InterPro" id="IPR017441">
    <property type="entry name" value="Protein_kinase_ATP_BS"/>
</dbReference>
<dbReference type="Proteomes" id="UP000095287">
    <property type="component" value="Unplaced"/>
</dbReference>
<evidence type="ECO:0000256" key="6">
    <source>
        <dbReference type="ARBA" id="ARBA00022840"/>
    </source>
</evidence>
<keyword evidence="6 7" id="KW-0067">ATP-binding</keyword>
<evidence type="ECO:0000259" key="9">
    <source>
        <dbReference type="PROSITE" id="PS50011"/>
    </source>
</evidence>
<accession>A0A1I7YGC8</accession>
<dbReference type="WBParaSite" id="L893_g15829.t2">
    <property type="protein sequence ID" value="L893_g15829.t2"/>
    <property type="gene ID" value="L893_g15829"/>
</dbReference>
<proteinExistence type="inferred from homology"/>
<feature type="binding site" evidence="7">
    <location>
        <position position="33"/>
    </location>
    <ligand>
        <name>ATP</name>
        <dbReference type="ChEBI" id="CHEBI:30616"/>
    </ligand>
</feature>
<evidence type="ECO:0000256" key="3">
    <source>
        <dbReference type="ARBA" id="ARBA00022679"/>
    </source>
</evidence>
<evidence type="ECO:0000256" key="8">
    <source>
        <dbReference type="RuleBase" id="RU000304"/>
    </source>
</evidence>
<dbReference type="InterPro" id="IPR000719">
    <property type="entry name" value="Prot_kinase_dom"/>
</dbReference>
<keyword evidence="4 7" id="KW-0547">Nucleotide-binding</keyword>
<evidence type="ECO:0000256" key="5">
    <source>
        <dbReference type="ARBA" id="ARBA00022777"/>
    </source>
</evidence>
<keyword evidence="2 8" id="KW-0723">Serine/threonine-protein kinase</keyword>
<dbReference type="SUPFAM" id="SSF56112">
    <property type="entry name" value="Protein kinase-like (PK-like)"/>
    <property type="match status" value="1"/>
</dbReference>
<dbReference type="GO" id="GO:0004674">
    <property type="term" value="F:protein serine/threonine kinase activity"/>
    <property type="evidence" value="ECO:0007669"/>
    <property type="project" value="UniProtKB-KW"/>
</dbReference>
<dbReference type="PROSITE" id="PS00108">
    <property type="entry name" value="PROTEIN_KINASE_ST"/>
    <property type="match status" value="1"/>
</dbReference>
<sequence length="304" mass="35508">MDKYILREELGSGTFGVVHKAEHCETKEIVAVKCIRERWTQDGILQCVLREMSILRQLQHPHIVQLKDVIMTKLHTALVFEYLSKDLGAYIREIPPGKLMEESQLKTFFYQMALAVCFFHRRGVIHRDLKPANVLIVNDIHLKVADFGSSKEIEIPIQDDHPKVVTLSYRAPELLLGCKSQSMAVDVWSLGCIVAEMALKERFFHREVKNKEFPEMDQLAKIYQVLGKPTEQTWPGVSKLPYFDRMRDVYYQQYSYSFHTATRGTMSMRCLELLKKIFVLCPERRITCKDILCHRYFESVDKDQ</sequence>
<keyword evidence="10" id="KW-1185">Reference proteome</keyword>
<evidence type="ECO:0000313" key="11">
    <source>
        <dbReference type="WBParaSite" id="L893_g15829.t2"/>
    </source>
</evidence>
<organism evidence="10 11">
    <name type="scientific">Steinernema glaseri</name>
    <dbReference type="NCBI Taxonomy" id="37863"/>
    <lineage>
        <taxon>Eukaryota</taxon>
        <taxon>Metazoa</taxon>
        <taxon>Ecdysozoa</taxon>
        <taxon>Nematoda</taxon>
        <taxon>Chromadorea</taxon>
        <taxon>Rhabditida</taxon>
        <taxon>Tylenchina</taxon>
        <taxon>Panagrolaimomorpha</taxon>
        <taxon>Strongyloidoidea</taxon>
        <taxon>Steinernematidae</taxon>
        <taxon>Steinernema</taxon>
    </lineage>
</organism>
<dbReference type="FunFam" id="3.30.200.20:FF:000042">
    <property type="entry name" value="Aurora kinase A"/>
    <property type="match status" value="1"/>
</dbReference>
<name>A0A1I7YGC8_9BILA</name>
<evidence type="ECO:0000256" key="2">
    <source>
        <dbReference type="ARBA" id="ARBA00022527"/>
    </source>
</evidence>
<evidence type="ECO:0000256" key="1">
    <source>
        <dbReference type="ARBA" id="ARBA00006485"/>
    </source>
</evidence>
<dbReference type="PROSITE" id="PS50011">
    <property type="entry name" value="PROTEIN_KINASE_DOM"/>
    <property type="match status" value="1"/>
</dbReference>
<dbReference type="InterPro" id="IPR008271">
    <property type="entry name" value="Ser/Thr_kinase_AS"/>
</dbReference>
<dbReference type="GO" id="GO:0005634">
    <property type="term" value="C:nucleus"/>
    <property type="evidence" value="ECO:0007669"/>
    <property type="project" value="TreeGrafter"/>
</dbReference>
<dbReference type="InterPro" id="IPR011009">
    <property type="entry name" value="Kinase-like_dom_sf"/>
</dbReference>
<keyword evidence="5" id="KW-0418">Kinase</keyword>
<dbReference type="FunFam" id="1.10.510.10:FF:000624">
    <property type="entry name" value="Mitogen-activated protein kinase"/>
    <property type="match status" value="1"/>
</dbReference>
<dbReference type="Gene3D" id="1.10.510.10">
    <property type="entry name" value="Transferase(Phosphotransferase) domain 1"/>
    <property type="match status" value="1"/>
</dbReference>
<dbReference type="PROSITE" id="PS00107">
    <property type="entry name" value="PROTEIN_KINASE_ATP"/>
    <property type="match status" value="1"/>
</dbReference>
<dbReference type="InterPro" id="IPR050108">
    <property type="entry name" value="CDK"/>
</dbReference>
<dbReference type="Gene3D" id="3.30.200.20">
    <property type="entry name" value="Phosphorylase Kinase, domain 1"/>
    <property type="match status" value="1"/>
</dbReference>
<feature type="domain" description="Protein kinase" evidence="9">
    <location>
        <begin position="4"/>
        <end position="297"/>
    </location>
</feature>
<comment type="similarity">
    <text evidence="1">Belongs to the protein kinase superfamily. CMGC Ser/Thr protein kinase family. CDC2/CDKX subfamily.</text>
</comment>
<dbReference type="PANTHER" id="PTHR24056">
    <property type="entry name" value="CELL DIVISION PROTEIN KINASE"/>
    <property type="match status" value="1"/>
</dbReference>
<reference evidence="11" key="1">
    <citation type="submission" date="2016-11" db="UniProtKB">
        <authorList>
            <consortium name="WormBaseParasite"/>
        </authorList>
    </citation>
    <scope>IDENTIFICATION</scope>
</reference>
<dbReference type="AlphaFoldDB" id="A0A1I7YGC8"/>
<evidence type="ECO:0000313" key="10">
    <source>
        <dbReference type="Proteomes" id="UP000095287"/>
    </source>
</evidence>
<protein>
    <submittedName>
        <fullName evidence="11">Protein kinase domain-containing protein</fullName>
    </submittedName>
</protein>
<evidence type="ECO:0000256" key="4">
    <source>
        <dbReference type="ARBA" id="ARBA00022741"/>
    </source>
</evidence>
<dbReference type="GO" id="GO:0005524">
    <property type="term" value="F:ATP binding"/>
    <property type="evidence" value="ECO:0007669"/>
    <property type="project" value="UniProtKB-UniRule"/>
</dbReference>
<dbReference type="Pfam" id="PF00069">
    <property type="entry name" value="Pkinase"/>
    <property type="match status" value="1"/>
</dbReference>
<dbReference type="SMART" id="SM00220">
    <property type="entry name" value="S_TKc"/>
    <property type="match status" value="1"/>
</dbReference>
<evidence type="ECO:0000256" key="7">
    <source>
        <dbReference type="PROSITE-ProRule" id="PRU10141"/>
    </source>
</evidence>
<keyword evidence="3" id="KW-0808">Transferase</keyword>